<keyword evidence="7" id="KW-1185">Reference proteome</keyword>
<keyword evidence="1" id="KW-0479">Metal-binding</keyword>
<gene>
    <name evidence="4" type="ORF">C1SCF055_LOCUS9130</name>
</gene>
<evidence type="ECO:0000313" key="5">
    <source>
        <dbReference type="EMBL" id="CAL1134705.1"/>
    </source>
</evidence>
<dbReference type="InterPro" id="IPR000571">
    <property type="entry name" value="Znf_CCCH"/>
</dbReference>
<feature type="region of interest" description="Disordered" evidence="2">
    <location>
        <begin position="335"/>
        <end position="360"/>
    </location>
</feature>
<proteinExistence type="predicted"/>
<dbReference type="AlphaFoldDB" id="A0A9P1BXH8"/>
<dbReference type="EMBL" id="CAMXCT010000624">
    <property type="protein sequence ID" value="CAI3981330.1"/>
    <property type="molecule type" value="Genomic_DNA"/>
</dbReference>
<evidence type="ECO:0000256" key="1">
    <source>
        <dbReference type="PROSITE-ProRule" id="PRU00723"/>
    </source>
</evidence>
<evidence type="ECO:0000259" key="3">
    <source>
        <dbReference type="PROSITE" id="PS50103"/>
    </source>
</evidence>
<reference evidence="5" key="2">
    <citation type="submission" date="2024-04" db="EMBL/GenBank/DDBJ databases">
        <authorList>
            <person name="Chen Y."/>
            <person name="Shah S."/>
            <person name="Dougan E. K."/>
            <person name="Thang M."/>
            <person name="Chan C."/>
        </authorList>
    </citation>
    <scope>NUCLEOTIDE SEQUENCE [LARGE SCALE GENOMIC DNA]</scope>
</reference>
<feature type="domain" description="C3H1-type" evidence="3">
    <location>
        <begin position="310"/>
        <end position="337"/>
    </location>
</feature>
<evidence type="ECO:0000313" key="6">
    <source>
        <dbReference type="EMBL" id="CAL4768642.1"/>
    </source>
</evidence>
<dbReference type="Proteomes" id="UP001152797">
    <property type="component" value="Unassembled WGS sequence"/>
</dbReference>
<reference evidence="4" key="1">
    <citation type="submission" date="2022-10" db="EMBL/GenBank/DDBJ databases">
        <authorList>
            <person name="Chen Y."/>
            <person name="Dougan E. K."/>
            <person name="Chan C."/>
            <person name="Rhodes N."/>
            <person name="Thang M."/>
        </authorList>
    </citation>
    <scope>NUCLEOTIDE SEQUENCE</scope>
</reference>
<accession>A0A9P1BXH8</accession>
<dbReference type="PROSITE" id="PS50103">
    <property type="entry name" value="ZF_C3H1"/>
    <property type="match status" value="1"/>
</dbReference>
<name>A0A9P1BXH8_9DINO</name>
<organism evidence="4">
    <name type="scientific">Cladocopium goreaui</name>
    <dbReference type="NCBI Taxonomy" id="2562237"/>
    <lineage>
        <taxon>Eukaryota</taxon>
        <taxon>Sar</taxon>
        <taxon>Alveolata</taxon>
        <taxon>Dinophyceae</taxon>
        <taxon>Suessiales</taxon>
        <taxon>Symbiodiniaceae</taxon>
        <taxon>Cladocopium</taxon>
    </lineage>
</organism>
<evidence type="ECO:0000313" key="7">
    <source>
        <dbReference type="Proteomes" id="UP001152797"/>
    </source>
</evidence>
<evidence type="ECO:0000313" key="4">
    <source>
        <dbReference type="EMBL" id="CAI3981330.1"/>
    </source>
</evidence>
<evidence type="ECO:0000256" key="2">
    <source>
        <dbReference type="SAM" id="MobiDB-lite"/>
    </source>
</evidence>
<feature type="zinc finger region" description="C3H1-type" evidence="1">
    <location>
        <begin position="310"/>
        <end position="337"/>
    </location>
</feature>
<feature type="non-terminal residue" evidence="4">
    <location>
        <position position="1081"/>
    </location>
</feature>
<feature type="region of interest" description="Disordered" evidence="2">
    <location>
        <begin position="732"/>
        <end position="798"/>
    </location>
</feature>
<protein>
    <submittedName>
        <fullName evidence="6">OTU domain-containing protein</fullName>
    </submittedName>
</protein>
<dbReference type="GO" id="GO:0008270">
    <property type="term" value="F:zinc ion binding"/>
    <property type="evidence" value="ECO:0007669"/>
    <property type="project" value="UniProtKB-KW"/>
</dbReference>
<comment type="caution">
    <text evidence="4">The sequence shown here is derived from an EMBL/GenBank/DDBJ whole genome shotgun (WGS) entry which is preliminary data.</text>
</comment>
<feature type="compositionally biased region" description="Basic and acidic residues" evidence="2">
    <location>
        <begin position="763"/>
        <end position="788"/>
    </location>
</feature>
<dbReference type="EMBL" id="CAMXCT020000624">
    <property type="protein sequence ID" value="CAL1134705.1"/>
    <property type="molecule type" value="Genomic_DNA"/>
</dbReference>
<keyword evidence="1" id="KW-0863">Zinc-finger</keyword>
<sequence>EHQRVSRDHQEGHHEADLIMEAIAPLMTRLDRDSLCPYTGEDERGNFEHPDQQSLKEYFDEKASQRSPCWYFYENSYHRKKGLVKKFICKACLRTAHLPKLLKHKCTKKKLKDKRRLTLLYKLRRMIASTTSEPAKANLQVIAPFEGMAILSGWPCRPIRLQCYKDPEIALRVQAIQVHKERSRPFVLVNLHLQSGDKRIATLRDLQVYNSQNEVPRDGKLGIFAGSKSDGSGSAKATARKRDTREAMRALKNIKLPGQFAFLSPLIPMLVDLLALHPSKLTVKPKKKKKTKAKPIPHAKPDAVQKDATAEVRPPCWYHQKGCCKFGDSCWYSHSHVPPQQSQPAKAREEVESKTSPSKSSAFLPWDLRKDDWNGEIHSLASFSNRLDQLSTTSNLHAVVKVDSDKELDTIKELLAQSDYDQADLQVVAAQPCQNPVMAAANGHDIVFAPVRSRGTLKPRALILHQMTNTCSVTLVSQKIRQASATPEAPKTVVLRIAAEERFCSPAEWKIRKNAPAQMAQKWAQRQVGLNKCKRIHDAWGFTERFYKSSVVMGLMRVDKDLALDLTAKSGIEGWFCEPLNWQDADVPNPAIRWMSKADDESEINYLQRVVAEKAAFGITRGEKQLGARTKRDTSVAHARTWTVQGAPDSWTQETLENILQKELPMQNVTCISRRKERKGRCSWTIRATTLPDQDYFDLQFKDFHLIAFVITTRARPNFSARTLPQRRTMQFSDGQGDLDMQSSPPADPVAPTQLESSQEEQSGEKQDQDMKEPAQKHAASPHKEQQPPKRSRASELTVHQNPPAHMNLITNTGGGDCLFLTCAQGINEVTKREKPDLRAAAYTGGRGNQKDFERASLWVTSGEVKQYERERSAAQKGKAAGPDGWHGSDFAKLSPASTDTLRKAVQTSQQLDRVFDQIPGKVWDDESTDLLPIRNVIGTKTASAQARITERIEAITVQMGGEDRILLNLRLLHSCGMMDQFIARGDLAKAMLTTKQVWSQFITGRLAAAQPVLAGCTSKLYGHMDFAGSGGNAWQAHRLNAMLPNMSEERRAALVYIIANFNATKLAQKGEEGVLPLGRA</sequence>
<dbReference type="Gene3D" id="4.10.1000.10">
    <property type="entry name" value="Zinc finger, CCCH-type"/>
    <property type="match status" value="1"/>
</dbReference>
<keyword evidence="1" id="KW-0862">Zinc</keyword>
<dbReference type="EMBL" id="CAMXCT030000624">
    <property type="protein sequence ID" value="CAL4768642.1"/>
    <property type="molecule type" value="Genomic_DNA"/>
</dbReference>